<dbReference type="Proteomes" id="UP000306147">
    <property type="component" value="Unassembled WGS sequence"/>
</dbReference>
<feature type="domain" description="Pvc16 N-terminal" evidence="2">
    <location>
        <begin position="10"/>
        <end position="192"/>
    </location>
</feature>
<proteinExistence type="predicted"/>
<evidence type="ECO:0000313" key="3">
    <source>
        <dbReference type="EMBL" id="TGX52353.1"/>
    </source>
</evidence>
<dbReference type="OrthoDB" id="527247at2"/>
<dbReference type="AlphaFoldDB" id="A0A4S1X9E1"/>
<feature type="chain" id="PRO_5020793842" evidence="1">
    <location>
        <begin position="21"/>
        <end position="421"/>
    </location>
</feature>
<reference evidence="3 4" key="1">
    <citation type="submission" date="2019-04" db="EMBL/GenBank/DDBJ databases">
        <title>Sphingomonas psychrotolerans sp. nov., isolated from soil in the Tianshan Mountains, Xinjiang, China.</title>
        <authorList>
            <person name="Luo Y."/>
            <person name="Sheng H."/>
        </authorList>
    </citation>
    <scope>NUCLEOTIDE SEQUENCE [LARGE SCALE GENOMIC DNA]</scope>
    <source>
        <strain evidence="3 4">ZFGT-11</strain>
    </source>
</reference>
<keyword evidence="4" id="KW-1185">Reference proteome</keyword>
<comment type="caution">
    <text evidence="3">The sequence shown here is derived from an EMBL/GenBank/DDBJ whole genome shotgun (WGS) entry which is preliminary data.</text>
</comment>
<evidence type="ECO:0000259" key="2">
    <source>
        <dbReference type="Pfam" id="PF14065"/>
    </source>
</evidence>
<name>A0A4S1X9E1_9SPHN</name>
<protein>
    <submittedName>
        <fullName evidence="3">DUF4255 domain-containing protein</fullName>
    </submittedName>
</protein>
<organism evidence="3 4">
    <name type="scientific">Sphingomonas gei</name>
    <dbReference type="NCBI Taxonomy" id="1395960"/>
    <lineage>
        <taxon>Bacteria</taxon>
        <taxon>Pseudomonadati</taxon>
        <taxon>Pseudomonadota</taxon>
        <taxon>Alphaproteobacteria</taxon>
        <taxon>Sphingomonadales</taxon>
        <taxon>Sphingomonadaceae</taxon>
        <taxon>Sphingomonas</taxon>
    </lineage>
</organism>
<dbReference type="RefSeq" id="WP_135964895.1">
    <property type="nucleotide sequence ID" value="NZ_SRXT01000006.1"/>
</dbReference>
<accession>A0A4S1X9E1</accession>
<keyword evidence="1" id="KW-0732">Signal</keyword>
<sequence>MSNHLAIATVTAALGQIAQAAAASAVPGVQLRFGRPPEEASSRQVNIFLYQITPHAGLRNADLAMRGADGALVNRPRAALSLYYLVTFYGTDGDLEPDRMAAAVARDLHARPLLTGQVIDDAIASNAAILGDSDLGDAFERVAFTPSADSLDEMSRLWSVMVQTPYALSLRYEASVVLIDAVESAGPALPVLNRGPEDRGPEALAGSGPAIEGLWIGLAATDDGAPVFPTLRAAHLGAKLRFTGSGLNGDAVRLEFRNLKRAIGADLVPVAGGQGELRVTLPDSAPDQALWAPGIYGVTAVVTRGGREIRSPLWPMPLGMRVTGIAPDPVVSGSGIVTLTFTCRPHVLPDQVATLLLSGQEIPAQARGVASATLEFLVDSDTIADGDLAILRIDGADSQPFVIDPVSGRLAFDDGQRVNVV</sequence>
<dbReference type="Pfam" id="PF14065">
    <property type="entry name" value="Pvc16_N"/>
    <property type="match status" value="1"/>
</dbReference>
<evidence type="ECO:0000256" key="1">
    <source>
        <dbReference type="SAM" id="SignalP"/>
    </source>
</evidence>
<evidence type="ECO:0000313" key="4">
    <source>
        <dbReference type="Proteomes" id="UP000306147"/>
    </source>
</evidence>
<dbReference type="InterPro" id="IPR025351">
    <property type="entry name" value="Pvc16_N"/>
</dbReference>
<feature type="signal peptide" evidence="1">
    <location>
        <begin position="1"/>
        <end position="20"/>
    </location>
</feature>
<gene>
    <name evidence="3" type="ORF">E5A73_16295</name>
</gene>
<dbReference type="EMBL" id="SRXT01000006">
    <property type="protein sequence ID" value="TGX52353.1"/>
    <property type="molecule type" value="Genomic_DNA"/>
</dbReference>